<evidence type="ECO:0000256" key="3">
    <source>
        <dbReference type="SAM" id="SignalP"/>
    </source>
</evidence>
<accession>A0ABQ0ZKK9</accession>
<gene>
    <name evidence="4" type="ORF">JCM18694_22730</name>
</gene>
<dbReference type="Gene3D" id="2.120.10.80">
    <property type="entry name" value="Kelch-type beta propeller"/>
    <property type="match status" value="2"/>
</dbReference>
<dbReference type="SUPFAM" id="SSF117281">
    <property type="entry name" value="Kelch motif"/>
    <property type="match status" value="1"/>
</dbReference>
<evidence type="ECO:0000256" key="1">
    <source>
        <dbReference type="ARBA" id="ARBA00022441"/>
    </source>
</evidence>
<organism evidence="4 5">
    <name type="scientific">Prolixibacter denitrificans</name>
    <dbReference type="NCBI Taxonomy" id="1541063"/>
    <lineage>
        <taxon>Bacteria</taxon>
        <taxon>Pseudomonadati</taxon>
        <taxon>Bacteroidota</taxon>
        <taxon>Bacteroidia</taxon>
        <taxon>Marinilabiliales</taxon>
        <taxon>Prolixibacteraceae</taxon>
        <taxon>Prolixibacter</taxon>
    </lineage>
</organism>
<dbReference type="Proteomes" id="UP000396862">
    <property type="component" value="Unassembled WGS sequence"/>
</dbReference>
<dbReference type="Pfam" id="PF01344">
    <property type="entry name" value="Kelch_1"/>
    <property type="match status" value="4"/>
</dbReference>
<keyword evidence="2" id="KW-0677">Repeat</keyword>
<feature type="signal peptide" evidence="3">
    <location>
        <begin position="1"/>
        <end position="26"/>
    </location>
</feature>
<keyword evidence="3" id="KW-0732">Signal</keyword>
<dbReference type="InterPro" id="IPR006652">
    <property type="entry name" value="Kelch_1"/>
</dbReference>
<evidence type="ECO:0000313" key="5">
    <source>
        <dbReference type="Proteomes" id="UP000396862"/>
    </source>
</evidence>
<feature type="chain" id="PRO_5046266451" description="Galactose oxidase-like protein" evidence="3">
    <location>
        <begin position="27"/>
        <end position="339"/>
    </location>
</feature>
<keyword evidence="5" id="KW-1185">Reference proteome</keyword>
<keyword evidence="1" id="KW-0880">Kelch repeat</keyword>
<evidence type="ECO:0000256" key="2">
    <source>
        <dbReference type="ARBA" id="ARBA00022737"/>
    </source>
</evidence>
<dbReference type="PANTHER" id="PTHR45632">
    <property type="entry name" value="LD33804P"/>
    <property type="match status" value="1"/>
</dbReference>
<dbReference type="PROSITE" id="PS51257">
    <property type="entry name" value="PROKAR_LIPOPROTEIN"/>
    <property type="match status" value="1"/>
</dbReference>
<reference evidence="4 5" key="1">
    <citation type="submission" date="2019-10" db="EMBL/GenBank/DDBJ databases">
        <title>Prolixibacter strains distinguished by the presence of nitrate reductase genes were adept at nitrate-dependent anaerobic corrosion of metallic iron and carbon steel.</title>
        <authorList>
            <person name="Iino T."/>
            <person name="Shono N."/>
            <person name="Ito K."/>
            <person name="Nakamura R."/>
            <person name="Sueoka K."/>
            <person name="Harayama S."/>
            <person name="Ohkuma M."/>
        </authorList>
    </citation>
    <scope>NUCLEOTIDE SEQUENCE [LARGE SCALE GENOMIC DNA]</scope>
    <source>
        <strain evidence="4 5">MIC1-1</strain>
    </source>
</reference>
<evidence type="ECO:0008006" key="6">
    <source>
        <dbReference type="Google" id="ProtNLM"/>
    </source>
</evidence>
<evidence type="ECO:0000313" key="4">
    <source>
        <dbReference type="EMBL" id="GET22027.1"/>
    </source>
</evidence>
<name>A0ABQ0ZKK9_9BACT</name>
<protein>
    <recommendedName>
        <fullName evidence="6">Galactose oxidase-like protein</fullName>
    </recommendedName>
</protein>
<comment type="caution">
    <text evidence="4">The sequence shown here is derived from an EMBL/GenBank/DDBJ whole genome shotgun (WGS) entry which is preliminary data.</text>
</comment>
<dbReference type="InterPro" id="IPR015915">
    <property type="entry name" value="Kelch-typ_b-propeller"/>
</dbReference>
<proteinExistence type="predicted"/>
<dbReference type="EMBL" id="BLAU01000001">
    <property type="protein sequence ID" value="GET22027.1"/>
    <property type="molecule type" value="Genomic_DNA"/>
</dbReference>
<dbReference type="PANTHER" id="PTHR45632:SF3">
    <property type="entry name" value="KELCH-LIKE PROTEIN 32"/>
    <property type="match status" value="1"/>
</dbReference>
<sequence>MISPMRKKKFVWYFAFLVIASGTLVSCGSSSDSELIGNSVKLSDFEGVSRSDAVGFTIGDRGYVGTGYDGTDRLTDFWAYDPVKNTWIQCADFPGEGRNGAVGFAVGDKGYVGTGYDGIEKLKDFYQYDPSTNTWTQKADFPGTARYGAIGFGIDSLGYLGTGYDGNYLKDMYAYNPTTDTWKHVTSVGGSKRRDAVAFVINGKAYVGTGVDNGIYEDDFWEYDPATDTWTEKNRLSDATAQSFDDDYAMTGSNRVAFAIGDRGFVATGGQGVAGTDIWEYNSSTDLWEQIHDFEGSGRTEAVGFAIGNVGYITTGRSSSYYFDDLWGIHPDDTYNEYD</sequence>